<comment type="caution">
    <text evidence="17">The sequence shown here is derived from an EMBL/GenBank/DDBJ whole genome shotgun (WGS) entry which is preliminary data.</text>
</comment>
<dbReference type="InterPro" id="IPR035073">
    <property type="entry name" value="At2g17340_3_helix_bundle"/>
</dbReference>
<keyword evidence="12" id="KW-0464">Manganese</keyword>
<dbReference type="PANTHER" id="PTHR12280">
    <property type="entry name" value="PANTOTHENATE KINASE"/>
    <property type="match status" value="1"/>
</dbReference>
<protein>
    <recommendedName>
        <fullName evidence="4">4'-phosphopantetheine phosphatase</fullName>
    </recommendedName>
    <alternativeName>
        <fullName evidence="14">Inactive pantothenic acid kinase 4</fullName>
    </alternativeName>
</protein>
<dbReference type="InterPro" id="IPR043129">
    <property type="entry name" value="ATPase_NBD"/>
</dbReference>
<evidence type="ECO:0000256" key="5">
    <source>
        <dbReference type="ARBA" id="ARBA00022596"/>
    </source>
</evidence>
<evidence type="ECO:0000259" key="16">
    <source>
        <dbReference type="Pfam" id="PF01937"/>
    </source>
</evidence>
<evidence type="ECO:0000256" key="12">
    <source>
        <dbReference type="ARBA" id="ARBA00023211"/>
    </source>
</evidence>
<dbReference type="GO" id="GO:0005829">
    <property type="term" value="C:cytosol"/>
    <property type="evidence" value="ECO:0007669"/>
    <property type="project" value="TreeGrafter"/>
</dbReference>
<keyword evidence="8" id="KW-0378">Hydrolase</keyword>
<evidence type="ECO:0000256" key="13">
    <source>
        <dbReference type="ARBA" id="ARBA00029347"/>
    </source>
</evidence>
<evidence type="ECO:0000256" key="1">
    <source>
        <dbReference type="ARBA" id="ARBA00001936"/>
    </source>
</evidence>
<dbReference type="FunFam" id="1.20.1700.10:FF:000001">
    <property type="entry name" value="Pantothenate kinase 4"/>
    <property type="match status" value="1"/>
</dbReference>
<evidence type="ECO:0000256" key="10">
    <source>
        <dbReference type="ARBA" id="ARBA00022993"/>
    </source>
</evidence>
<keyword evidence="11" id="KW-0944">Nitration</keyword>
<evidence type="ECO:0000256" key="15">
    <source>
        <dbReference type="ARBA" id="ARBA00046055"/>
    </source>
</evidence>
<evidence type="ECO:0000256" key="14">
    <source>
        <dbReference type="ARBA" id="ARBA00032948"/>
    </source>
</evidence>
<sequence>MDSDKEAGSITLPEQVFRNLKKAKRFAIDIGGSLTKIAYYSTVSYKRALYSLDEEGDSQNPDETHYEVIETDVESARLHFIKFETKHIESCLRFIQKNLIGSPDFMRGKSIKATGGGAYKYTDVLTKTLGLIYKPINRDLLPYVLPAVSTDLSAILTIVNHLKRTDLVCGKSFIKKADTTGQFAEVDIARSLLFMISNDIGQIACLYAMMHNLGKVYFGGSFLRAHYLSMHTISFAINYWSKGKVQALFLRHEGYLAAIGAFLTGAEEYDTDKYSWCENYAGSSGLSSPLPAQPISGNPMIDQLEMDCADWRLVHCPLLKEPAEYVPDTIDLTLDADAREYWLVCFENAIDKFVERAIQSQIHHSDAHQRAKIFKEKYLSRLQHLRSHPFAYGSLTVRSLLDMREHCLTEFDFPDPYLQQKRLENELALKMLKSRLDSLNTLPWEEKQIAVVEGLLAGNMFDWGAKEVAKIMETSDFGFTEAKMKLQARPWLVDNLNEWLERLKGTAHKCAAIFVDNSGMDVVLGVLPFALELLKRKTKVLLCANSKPALNDVTYQELKVLVRKASDFVSEIKDALSSCQLKILDSGQGSPCLDLSRLNLEVAQAMESNGTDLIILEGMGRALHTNLNAEFKCESIKAAVLKNLWLSNRLGGDMFSVIFKYENPLIST</sequence>
<keyword evidence="7" id="KW-0547">Nucleotide-binding</keyword>
<comment type="cofactor">
    <cofactor evidence="1">
        <name>Mn(2+)</name>
        <dbReference type="ChEBI" id="CHEBI:29035"/>
    </cofactor>
</comment>
<dbReference type="Gene3D" id="3.30.420.40">
    <property type="match status" value="1"/>
</dbReference>
<accession>A0A8X6Y4M7</accession>
<evidence type="ECO:0000256" key="2">
    <source>
        <dbReference type="ARBA" id="ARBA00001967"/>
    </source>
</evidence>
<dbReference type="Pfam" id="PF03630">
    <property type="entry name" value="Fumble"/>
    <property type="match status" value="2"/>
</dbReference>
<evidence type="ECO:0000256" key="11">
    <source>
        <dbReference type="ARBA" id="ARBA00023074"/>
    </source>
</evidence>
<dbReference type="GO" id="GO:0046872">
    <property type="term" value="F:metal ion binding"/>
    <property type="evidence" value="ECO:0007669"/>
    <property type="project" value="UniProtKB-KW"/>
</dbReference>
<reference evidence="17" key="1">
    <citation type="submission" date="2020-08" db="EMBL/GenBank/DDBJ databases">
        <title>Multicomponent nature underlies the extraordinary mechanical properties of spider dragline silk.</title>
        <authorList>
            <person name="Kono N."/>
            <person name="Nakamura H."/>
            <person name="Mori M."/>
            <person name="Yoshida Y."/>
            <person name="Ohtoshi R."/>
            <person name="Malay A.D."/>
            <person name="Moran D.A.P."/>
            <person name="Tomita M."/>
            <person name="Numata K."/>
            <person name="Arakawa K."/>
        </authorList>
    </citation>
    <scope>NUCLEOTIDE SEQUENCE</scope>
</reference>
<keyword evidence="9" id="KW-0067">ATP-binding</keyword>
<keyword evidence="6" id="KW-0479">Metal-binding</keyword>
<dbReference type="Pfam" id="PF01937">
    <property type="entry name" value="ARMT1-like_dom"/>
    <property type="match status" value="1"/>
</dbReference>
<dbReference type="InterPro" id="IPR036075">
    <property type="entry name" value="ARMT-1-like_metal-bd_sf"/>
</dbReference>
<evidence type="ECO:0000256" key="8">
    <source>
        <dbReference type="ARBA" id="ARBA00022801"/>
    </source>
</evidence>
<dbReference type="OrthoDB" id="498611at2759"/>
<dbReference type="InterPro" id="IPR002791">
    <property type="entry name" value="ARMT1-like_metal-bd"/>
</dbReference>
<dbReference type="GO" id="GO:0005634">
    <property type="term" value="C:nucleus"/>
    <property type="evidence" value="ECO:0007669"/>
    <property type="project" value="TreeGrafter"/>
</dbReference>
<gene>
    <name evidence="17" type="primary">PANK4</name>
    <name evidence="17" type="ORF">TNIN_233271</name>
</gene>
<dbReference type="FunFam" id="3.40.50.10880:FF:000001">
    <property type="entry name" value="Pantothenate kinase 4"/>
    <property type="match status" value="1"/>
</dbReference>
<evidence type="ECO:0000256" key="9">
    <source>
        <dbReference type="ARBA" id="ARBA00022840"/>
    </source>
</evidence>
<evidence type="ECO:0000256" key="3">
    <source>
        <dbReference type="ARBA" id="ARBA00011388"/>
    </source>
</evidence>
<keyword evidence="18" id="KW-1185">Reference proteome</keyword>
<evidence type="ECO:0000313" key="18">
    <source>
        <dbReference type="Proteomes" id="UP000886998"/>
    </source>
</evidence>
<organism evidence="17 18">
    <name type="scientific">Trichonephila inaurata madagascariensis</name>
    <dbReference type="NCBI Taxonomy" id="2747483"/>
    <lineage>
        <taxon>Eukaryota</taxon>
        <taxon>Metazoa</taxon>
        <taxon>Ecdysozoa</taxon>
        <taxon>Arthropoda</taxon>
        <taxon>Chelicerata</taxon>
        <taxon>Arachnida</taxon>
        <taxon>Araneae</taxon>
        <taxon>Araneomorphae</taxon>
        <taxon>Entelegynae</taxon>
        <taxon>Araneoidea</taxon>
        <taxon>Nephilidae</taxon>
        <taxon>Trichonephila</taxon>
        <taxon>Trichonephila inaurata</taxon>
    </lineage>
</organism>
<keyword evidence="10" id="KW-0173">Coenzyme A biosynthesis</keyword>
<evidence type="ECO:0000313" key="17">
    <source>
        <dbReference type="EMBL" id="GFY65981.1"/>
    </source>
</evidence>
<name>A0A8X6Y4M7_9ARAC</name>
<dbReference type="SUPFAM" id="SSF111321">
    <property type="entry name" value="AF1104-like"/>
    <property type="match status" value="1"/>
</dbReference>
<proteinExistence type="predicted"/>
<keyword evidence="5" id="KW-0533">Nickel</keyword>
<dbReference type="Gene3D" id="3.40.50.10880">
    <property type="entry name" value="Uncharacterised protein PF01937, DUF89, domain 3"/>
    <property type="match status" value="1"/>
</dbReference>
<evidence type="ECO:0000256" key="7">
    <source>
        <dbReference type="ARBA" id="ARBA00022741"/>
    </source>
</evidence>
<comment type="cofactor">
    <cofactor evidence="2">
        <name>Ni(2+)</name>
        <dbReference type="ChEBI" id="CHEBI:49786"/>
    </cofactor>
</comment>
<dbReference type="Gene3D" id="1.20.1700.10">
    <property type="entry name" value="AF1104-like"/>
    <property type="match status" value="1"/>
</dbReference>
<evidence type="ECO:0000256" key="4">
    <source>
        <dbReference type="ARBA" id="ARBA00019490"/>
    </source>
</evidence>
<comment type="catalytic activity">
    <reaction evidence="13">
        <text>(R)-4'-phospho-S-sulfopantetheine + H2O = (R)-S-sulfopantetheine + phosphate</text>
        <dbReference type="Rhea" id="RHEA:68340"/>
        <dbReference type="ChEBI" id="CHEBI:15377"/>
        <dbReference type="ChEBI" id="CHEBI:43474"/>
        <dbReference type="ChEBI" id="CHEBI:177302"/>
        <dbReference type="ChEBI" id="CHEBI:177303"/>
    </reaction>
    <physiologicalReaction direction="left-to-right" evidence="13">
        <dbReference type="Rhea" id="RHEA:68341"/>
    </physiologicalReaction>
</comment>
<dbReference type="GO" id="GO:0015937">
    <property type="term" value="P:coenzyme A biosynthetic process"/>
    <property type="evidence" value="ECO:0007669"/>
    <property type="project" value="UniProtKB-KW"/>
</dbReference>
<dbReference type="GO" id="GO:0005524">
    <property type="term" value="F:ATP binding"/>
    <property type="evidence" value="ECO:0007669"/>
    <property type="project" value="UniProtKB-KW"/>
</dbReference>
<comment type="subunit">
    <text evidence="3">Homodimer. Interacts with PKM.</text>
</comment>
<dbReference type="Proteomes" id="UP000886998">
    <property type="component" value="Unassembled WGS sequence"/>
</dbReference>
<dbReference type="GO" id="GO:0004594">
    <property type="term" value="F:pantothenate kinase activity"/>
    <property type="evidence" value="ECO:0007669"/>
    <property type="project" value="TreeGrafter"/>
</dbReference>
<dbReference type="InterPro" id="IPR004567">
    <property type="entry name" value="Type_II_PanK"/>
</dbReference>
<evidence type="ECO:0000256" key="6">
    <source>
        <dbReference type="ARBA" id="ARBA00022723"/>
    </source>
</evidence>
<feature type="domain" description="Damage-control phosphatase ARMT1-like metal-binding" evidence="16">
    <location>
        <begin position="347"/>
        <end position="652"/>
    </location>
</feature>
<dbReference type="PANTHER" id="PTHR12280:SF20">
    <property type="entry name" value="4'-PHOSPHOPANTETHEINE PHOSPHATASE"/>
    <property type="match status" value="1"/>
</dbReference>
<dbReference type="EMBL" id="BMAV01015794">
    <property type="protein sequence ID" value="GFY65981.1"/>
    <property type="molecule type" value="Genomic_DNA"/>
</dbReference>
<comment type="function">
    <text evidence="15">Phosphatase which shows a preference for 4'-phosphopantetheine and its oxidatively damaged forms (sulfonate or S-sulfonate), providing strong indirect evidence that the phosphatase activity pre-empts damage in the coenzyme A (CoA) pathway. Hydrolyzing excess 4'-phosphopantetheine could constitute a directed overflow mechanism to prevent its oxidation to the S-sulfonate, sulfonate, or other forms. Hydrolyzing 4'-phosphopantetheine sulfonate or S-sulfonate would forestall their conversion to inactive forms of CoA and acyl carrier protein. May play a role in the physiological regulation of CoA intracellular levels.</text>
</comment>
<dbReference type="SUPFAM" id="SSF53067">
    <property type="entry name" value="Actin-like ATPase domain"/>
    <property type="match status" value="2"/>
</dbReference>
<dbReference type="GO" id="GO:0016787">
    <property type="term" value="F:hydrolase activity"/>
    <property type="evidence" value="ECO:0007669"/>
    <property type="project" value="UniProtKB-KW"/>
</dbReference>
<dbReference type="AlphaFoldDB" id="A0A8X6Y4M7"/>
<dbReference type="Gene3D" id="3.30.420.510">
    <property type="match status" value="1"/>
</dbReference>